<proteinExistence type="inferred from homology"/>
<protein>
    <recommendedName>
        <fullName evidence="4 11">Glutamate--cysteine ligase</fullName>
        <ecNumber evidence="3 11">6.3.2.2</ecNumber>
    </recommendedName>
    <alternativeName>
        <fullName evidence="10 11">Gamma-ECS</fullName>
    </alternativeName>
    <alternativeName>
        <fullName evidence="9 11">Gamma-glutamylcysteine synthetase</fullName>
    </alternativeName>
</protein>
<keyword evidence="13" id="KW-1185">Reference proteome</keyword>
<dbReference type="GO" id="GO:0006750">
    <property type="term" value="P:glutathione biosynthetic process"/>
    <property type="evidence" value="ECO:0007669"/>
    <property type="project" value="UniProtKB-UniRule"/>
</dbReference>
<evidence type="ECO:0000256" key="1">
    <source>
        <dbReference type="ARBA" id="ARBA00005006"/>
    </source>
</evidence>
<evidence type="ECO:0000256" key="5">
    <source>
        <dbReference type="ARBA" id="ARBA00022598"/>
    </source>
</evidence>
<dbReference type="AlphaFoldDB" id="A0AA89BUT4"/>
<evidence type="ECO:0000256" key="2">
    <source>
        <dbReference type="ARBA" id="ARBA00008100"/>
    </source>
</evidence>
<reference evidence="12" key="1">
    <citation type="submission" date="2019-08" db="EMBL/GenBank/DDBJ databases">
        <title>The improved chromosome-level genome for the pearl oyster Pinctada fucata martensii using PacBio sequencing and Hi-C.</title>
        <authorList>
            <person name="Zheng Z."/>
        </authorList>
    </citation>
    <scope>NUCLEOTIDE SEQUENCE</scope>
    <source>
        <strain evidence="12">ZZ-2019</strain>
        <tissue evidence="12">Adductor muscle</tissue>
    </source>
</reference>
<dbReference type="SUPFAM" id="SSF55931">
    <property type="entry name" value="Glutamine synthetase/guanido kinase"/>
    <property type="match status" value="1"/>
</dbReference>
<dbReference type="InterPro" id="IPR014746">
    <property type="entry name" value="Gln_synth/guanido_kin_cat_dom"/>
</dbReference>
<dbReference type="Pfam" id="PF03074">
    <property type="entry name" value="GCS"/>
    <property type="match status" value="1"/>
</dbReference>
<dbReference type="FunFam" id="3.30.590.50:FF:000009">
    <property type="entry name" value="Glutamate--cysteine ligase"/>
    <property type="match status" value="1"/>
</dbReference>
<evidence type="ECO:0000256" key="11">
    <source>
        <dbReference type="RuleBase" id="RU367135"/>
    </source>
</evidence>
<gene>
    <name evidence="12" type="ORF">FSP39_015291</name>
</gene>
<evidence type="ECO:0000256" key="4">
    <source>
        <dbReference type="ARBA" id="ARBA00014618"/>
    </source>
</evidence>
<comment type="caution">
    <text evidence="12">The sequence shown here is derived from an EMBL/GenBank/DDBJ whole genome shotgun (WGS) entry which is preliminary data.</text>
</comment>
<evidence type="ECO:0000313" key="13">
    <source>
        <dbReference type="Proteomes" id="UP001186944"/>
    </source>
</evidence>
<dbReference type="GO" id="GO:0017109">
    <property type="term" value="C:glutamate-cysteine ligase complex"/>
    <property type="evidence" value="ECO:0007669"/>
    <property type="project" value="TreeGrafter"/>
</dbReference>
<dbReference type="EC" id="6.3.2.2" evidence="3 11"/>
<comment type="catalytic activity">
    <reaction evidence="11">
        <text>L-cysteine + L-glutamate + ATP = gamma-L-glutamyl-L-cysteine + ADP + phosphate + H(+)</text>
        <dbReference type="Rhea" id="RHEA:13285"/>
        <dbReference type="ChEBI" id="CHEBI:15378"/>
        <dbReference type="ChEBI" id="CHEBI:29985"/>
        <dbReference type="ChEBI" id="CHEBI:30616"/>
        <dbReference type="ChEBI" id="CHEBI:35235"/>
        <dbReference type="ChEBI" id="CHEBI:43474"/>
        <dbReference type="ChEBI" id="CHEBI:58173"/>
        <dbReference type="ChEBI" id="CHEBI:456216"/>
        <dbReference type="EC" id="6.3.2.2"/>
    </reaction>
</comment>
<dbReference type="PANTHER" id="PTHR11164">
    <property type="entry name" value="GLUTAMATE CYSTEINE LIGASE"/>
    <property type="match status" value="1"/>
</dbReference>
<dbReference type="Gene3D" id="1.10.8.960">
    <property type="match status" value="1"/>
</dbReference>
<evidence type="ECO:0000256" key="9">
    <source>
        <dbReference type="ARBA" id="ARBA00030585"/>
    </source>
</evidence>
<evidence type="ECO:0000256" key="10">
    <source>
        <dbReference type="ARBA" id="ARBA00032122"/>
    </source>
</evidence>
<dbReference type="Proteomes" id="UP001186944">
    <property type="component" value="Unassembled WGS sequence"/>
</dbReference>
<dbReference type="Gene3D" id="3.30.590.50">
    <property type="match status" value="2"/>
</dbReference>
<evidence type="ECO:0000256" key="7">
    <source>
        <dbReference type="ARBA" id="ARBA00022741"/>
    </source>
</evidence>
<keyword evidence="8 11" id="KW-0067">ATP-binding</keyword>
<evidence type="ECO:0000256" key="3">
    <source>
        <dbReference type="ARBA" id="ARBA00012220"/>
    </source>
</evidence>
<dbReference type="FunFam" id="3.30.590.50:FF:000002">
    <property type="entry name" value="Glutamate--cysteine ligase catalytic subunit"/>
    <property type="match status" value="1"/>
</dbReference>
<evidence type="ECO:0000256" key="8">
    <source>
        <dbReference type="ARBA" id="ARBA00022840"/>
    </source>
</evidence>
<dbReference type="InterPro" id="IPR004308">
    <property type="entry name" value="GCS"/>
</dbReference>
<organism evidence="12 13">
    <name type="scientific">Pinctada imbricata</name>
    <name type="common">Atlantic pearl-oyster</name>
    <name type="synonym">Pinctada martensii</name>
    <dbReference type="NCBI Taxonomy" id="66713"/>
    <lineage>
        <taxon>Eukaryota</taxon>
        <taxon>Metazoa</taxon>
        <taxon>Spiralia</taxon>
        <taxon>Lophotrochozoa</taxon>
        <taxon>Mollusca</taxon>
        <taxon>Bivalvia</taxon>
        <taxon>Autobranchia</taxon>
        <taxon>Pteriomorphia</taxon>
        <taxon>Pterioida</taxon>
        <taxon>Pterioidea</taxon>
        <taxon>Pteriidae</taxon>
        <taxon>Pinctada</taxon>
    </lineage>
</organism>
<evidence type="ECO:0000256" key="6">
    <source>
        <dbReference type="ARBA" id="ARBA00022684"/>
    </source>
</evidence>
<accession>A0AA89BUT4</accession>
<keyword evidence="7 11" id="KW-0547">Nucleotide-binding</keyword>
<dbReference type="PANTHER" id="PTHR11164:SF0">
    <property type="entry name" value="GLUTAMATE--CYSTEINE LIGASE CATALYTIC SUBUNIT"/>
    <property type="match status" value="1"/>
</dbReference>
<name>A0AA89BUT4_PINIB</name>
<keyword evidence="5 11" id="KW-0436">Ligase</keyword>
<comment type="similarity">
    <text evidence="2 11">Belongs to the glutamate--cysteine ligase type 3 family.</text>
</comment>
<dbReference type="GO" id="GO:0004357">
    <property type="term" value="F:glutamate-cysteine ligase activity"/>
    <property type="evidence" value="ECO:0007669"/>
    <property type="project" value="UniProtKB-UniRule"/>
</dbReference>
<dbReference type="GO" id="GO:0005524">
    <property type="term" value="F:ATP binding"/>
    <property type="evidence" value="ECO:0007669"/>
    <property type="project" value="UniProtKB-UniRule"/>
</dbReference>
<sequence length="660" mass="75610">MGLLSEGSPLSWADTQAHADHVRKHGIEQFINQYQKLKERKNDVLYWGDEVEYMLVKFDDDKRTAKLTLKAEPVLTSLQAKEKESPENHPTTWRPEYAAYMVEGTPGKPYGGLLAHFNVVEANMKLRREEITKRLGTNEVPLSLTSFPRTGCPNFTVPEHKPTPTSGASRSLFYPDEVIFPGHPRFRTLTRNIRERRKEKVAINIPLYMDEKTKAVEDLTPLGDDGESQMAAKPENIYMDCMGFGMGCSCLQVTFQACNIQEAMRLYDELTPLCPIMLALSAASPIYRGRLADIDARWSVISQSVDDRTKEERGIEPLKTNKYQIQKSRYDSTDSYLCERHQPYNDINLIYDQEIYKRLKENDISELLSLHIAHLFIRDPISLFSEKINQDDTEDVDHFENIQSTNWQTMRFKPPPPQSKIGWRVEFRPMEVQLSDFENAAYTVFIVLLTRVILTYGLSLVIPISKVDENMKTAHKKDAVQTEKFHFRKEILTDCTPDEVTQCLANTKCKECSCIDEEYTEMTIDQIINGGDEFPGLIAMINNYMSSVDIDVDTRCTIQQYLNLISKRASGEIPTTAQWMRNFVRTHKDYKQDSVVSESINYDLLKKCVEKTGCCLNDFSKTSDNIPTALSKAEGYLNKKNPPSYKNVTPVYEQNGDDAV</sequence>
<keyword evidence="6 11" id="KW-0317">Glutathione biosynthesis</keyword>
<evidence type="ECO:0000313" key="12">
    <source>
        <dbReference type="EMBL" id="KAK3088140.1"/>
    </source>
</evidence>
<comment type="pathway">
    <text evidence="1 11">Sulfur metabolism; glutathione biosynthesis; glutathione from L-cysteine and L-glutamate: step 1/2.</text>
</comment>
<dbReference type="EMBL" id="VSWD01000011">
    <property type="protein sequence ID" value="KAK3088140.1"/>
    <property type="molecule type" value="Genomic_DNA"/>
</dbReference>